<dbReference type="PRINTS" id="PR00207">
    <property type="entry name" value="FLAGELLIN"/>
</dbReference>
<dbReference type="EMBL" id="JALP01000220">
    <property type="protein sequence ID" value="THG89530.1"/>
    <property type="molecule type" value="Genomic_DNA"/>
</dbReference>
<keyword evidence="4" id="KW-0964">Secreted</keyword>
<dbReference type="InterPro" id="IPR001029">
    <property type="entry name" value="Flagellin_N"/>
</dbReference>
<comment type="subcellular location">
    <subcellularLocation>
        <location evidence="4">Secreted</location>
    </subcellularLocation>
    <subcellularLocation>
        <location evidence="4">Bacterial flagellum</location>
    </subcellularLocation>
</comment>
<feature type="domain" description="Flagellin C-terminal" evidence="7">
    <location>
        <begin position="583"/>
        <end position="667"/>
    </location>
</feature>
<dbReference type="InterPro" id="IPR046358">
    <property type="entry name" value="Flagellin_C"/>
</dbReference>
<keyword evidence="3 4" id="KW-0975">Bacterial flagellum</keyword>
<name>A0A4S4JXQ0_ALKAL</name>
<dbReference type="Pfam" id="PF00700">
    <property type="entry name" value="Flagellin_C"/>
    <property type="match status" value="1"/>
</dbReference>
<keyword evidence="5" id="KW-0175">Coiled coil</keyword>
<accession>A0A4S4JXQ0</accession>
<dbReference type="PANTHER" id="PTHR42792">
    <property type="entry name" value="FLAGELLIN"/>
    <property type="match status" value="1"/>
</dbReference>
<protein>
    <recommendedName>
        <fullName evidence="2 4">Flagellin</fullName>
    </recommendedName>
</protein>
<dbReference type="Gene3D" id="3.30.70.2120">
    <property type="match status" value="1"/>
</dbReference>
<dbReference type="SUPFAM" id="SSF64518">
    <property type="entry name" value="Phase 1 flagellin"/>
    <property type="match status" value="2"/>
</dbReference>
<proteinExistence type="inferred from homology"/>
<reference evidence="8 9" key="1">
    <citation type="submission" date="2014-01" db="EMBL/GenBank/DDBJ databases">
        <title>Draft genome sequencing of Bacillus alcalophilus CGMCC 1.3604.</title>
        <authorList>
            <person name="Yang J."/>
            <person name="Diao L."/>
            <person name="Yang S."/>
        </authorList>
    </citation>
    <scope>NUCLEOTIDE SEQUENCE [LARGE SCALE GENOMIC DNA]</scope>
    <source>
        <strain evidence="8 9">CGMCC 1.3604</strain>
    </source>
</reference>
<comment type="similarity">
    <text evidence="1 4">Belongs to the bacterial flagellin family.</text>
</comment>
<comment type="function">
    <text evidence="4">Flagellin is the subunit protein which polymerizes to form the filaments of bacterial flagella.</text>
</comment>
<dbReference type="Proteomes" id="UP000297014">
    <property type="component" value="Unassembled WGS sequence"/>
</dbReference>
<dbReference type="AlphaFoldDB" id="A0A4S4JXQ0"/>
<evidence type="ECO:0000256" key="3">
    <source>
        <dbReference type="ARBA" id="ARBA00023143"/>
    </source>
</evidence>
<dbReference type="OrthoDB" id="9796789at2"/>
<evidence type="ECO:0000259" key="6">
    <source>
        <dbReference type="Pfam" id="PF00669"/>
    </source>
</evidence>
<dbReference type="RefSeq" id="WP_040323888.1">
    <property type="nucleotide sequence ID" value="NZ_ALPT02000034.1"/>
</dbReference>
<dbReference type="Pfam" id="PF00669">
    <property type="entry name" value="Flagellin_N"/>
    <property type="match status" value="1"/>
</dbReference>
<dbReference type="GO" id="GO:0005198">
    <property type="term" value="F:structural molecule activity"/>
    <property type="evidence" value="ECO:0007669"/>
    <property type="project" value="UniProtKB-UniRule"/>
</dbReference>
<dbReference type="GO" id="GO:0009288">
    <property type="term" value="C:bacterial-type flagellum"/>
    <property type="evidence" value="ECO:0007669"/>
    <property type="project" value="UniProtKB-SubCell"/>
</dbReference>
<feature type="domain" description="Flagellin N-terminal" evidence="6">
    <location>
        <begin position="3"/>
        <end position="139"/>
    </location>
</feature>
<dbReference type="InterPro" id="IPR001492">
    <property type="entry name" value="Flagellin"/>
</dbReference>
<evidence type="ECO:0000256" key="4">
    <source>
        <dbReference type="RuleBase" id="RU362073"/>
    </source>
</evidence>
<dbReference type="Gene3D" id="1.20.1330.10">
    <property type="entry name" value="f41 fragment of flagellin, N-terminal domain"/>
    <property type="match status" value="2"/>
</dbReference>
<dbReference type="Gene3D" id="6.10.10.10">
    <property type="entry name" value="Flagellar export chaperone, C-terminal domain"/>
    <property type="match status" value="1"/>
</dbReference>
<evidence type="ECO:0000259" key="7">
    <source>
        <dbReference type="Pfam" id="PF00700"/>
    </source>
</evidence>
<evidence type="ECO:0000256" key="2">
    <source>
        <dbReference type="ARBA" id="ARBA00020110"/>
    </source>
</evidence>
<sequence length="668" mass="68592">MIINNNIPAMNTYRQMGINQAAGQNSMSKLATGLRINQAADDAAGLSISEKMRAQIRGLDQASRNAQDGISMIQTAEGALQETHNILQRMRELATQASNDTNVEVDRNAIQDEINQLKEEIDRIGNTTEFNTQKLVDGSIGAKKAPGVDNAAVLTEGLGKATAAKLAGAVDFNDGTAKISDVTSAINDATQTITVDGAKIDFNVTQSGLQATAGDTTGASFATYLQSQINEGIDAYNSKYGTDVKHVSVTAADDQISIESGSTGANSGVATTVATTGANNLWEIAGLDVSSATTHSVSGTDGQFTTAGAANVAAINGTEVAEGTLTFTDGHELTITGTTAAGEKGNIDIATTVGDGAAPTASIIDGVLTIAMGTEASNNTVTDIESLVQGLGTIDGVDYSEFTVTGTGDFVTATGVTAAAQTGAMTGGGNANADTSVVTIDGKAINVTWGAVGSNDPSQGDSMNSYAQHIQNDINAAIASYNETVPASERVNNVTVSVQDGAFVVQSGSDKATSSIKFDNSEASQLLGLANQSSATQGGGVSFQIGANQGQTIKLTIEDMRADALGVADVDLSTREGAEAAITSINNAIESVSKQRSSLGAVQNRLEHTISNLNNSAENLQAAESRIRDVDMAREVMEMTKNNILSQASQAMLAQANQAPQAVLQLLG</sequence>
<evidence type="ECO:0000256" key="5">
    <source>
        <dbReference type="SAM" id="Coils"/>
    </source>
</evidence>
<comment type="caution">
    <text evidence="8">The sequence shown here is derived from an EMBL/GenBank/DDBJ whole genome shotgun (WGS) entry which is preliminary data.</text>
</comment>
<feature type="coiled-coil region" evidence="5">
    <location>
        <begin position="100"/>
        <end position="127"/>
    </location>
</feature>
<dbReference type="GO" id="GO:0005576">
    <property type="term" value="C:extracellular region"/>
    <property type="evidence" value="ECO:0007669"/>
    <property type="project" value="UniProtKB-SubCell"/>
</dbReference>
<evidence type="ECO:0000256" key="1">
    <source>
        <dbReference type="ARBA" id="ARBA00005709"/>
    </source>
</evidence>
<dbReference type="InterPro" id="IPR042187">
    <property type="entry name" value="Flagellin_C_sub2"/>
</dbReference>
<gene>
    <name evidence="8" type="ORF">AJ85_17030</name>
</gene>
<evidence type="ECO:0000313" key="8">
    <source>
        <dbReference type="EMBL" id="THG89530.1"/>
    </source>
</evidence>
<evidence type="ECO:0000313" key="9">
    <source>
        <dbReference type="Proteomes" id="UP000297014"/>
    </source>
</evidence>
<dbReference type="PANTHER" id="PTHR42792:SF2">
    <property type="entry name" value="FLAGELLIN"/>
    <property type="match status" value="1"/>
</dbReference>
<organism evidence="8 9">
    <name type="scientific">Alkalihalobacillus alcalophilus ATCC 27647 = CGMCC 1.3604</name>
    <dbReference type="NCBI Taxonomy" id="1218173"/>
    <lineage>
        <taxon>Bacteria</taxon>
        <taxon>Bacillati</taxon>
        <taxon>Bacillota</taxon>
        <taxon>Bacilli</taxon>
        <taxon>Bacillales</taxon>
        <taxon>Bacillaceae</taxon>
        <taxon>Alkalihalobacillus</taxon>
    </lineage>
</organism>